<feature type="non-terminal residue" evidence="14">
    <location>
        <position position="186"/>
    </location>
</feature>
<keyword evidence="8" id="KW-0267">Excision nuclease</keyword>
<proteinExistence type="inferred from homology"/>
<dbReference type="GO" id="GO:0004518">
    <property type="term" value="F:nuclease activity"/>
    <property type="evidence" value="ECO:0007669"/>
    <property type="project" value="UniProtKB-KW"/>
</dbReference>
<evidence type="ECO:0000256" key="4">
    <source>
        <dbReference type="ARBA" id="ARBA00022741"/>
    </source>
</evidence>
<evidence type="ECO:0000256" key="5">
    <source>
        <dbReference type="ARBA" id="ARBA00022763"/>
    </source>
</evidence>
<dbReference type="Gene3D" id="1.20.1580.10">
    <property type="entry name" value="ABC transporter ATPase like domain"/>
    <property type="match status" value="1"/>
</dbReference>
<sequence length="186" mass="19940">IHSRLSFLEEVGLGYLSLDRAAPSLSGGEAQRIRLAAQLGSNLQGVCYVLDEPTIGLHPRDNQILLDALRKLGDKGNTLVVVEHDEDTIRRADHIIDIGPGAGKRGGTLVAQGGVADLAAQPDSLTGRFLSQPIEHPLQPRRQVIAPRAGKQAVPEQWLTVHGAKLHNLRNVTATMPLSRLVAITG</sequence>
<feature type="non-terminal residue" evidence="14">
    <location>
        <position position="1"/>
    </location>
</feature>
<evidence type="ECO:0000256" key="10">
    <source>
        <dbReference type="ARBA" id="ARBA00023204"/>
    </source>
</evidence>
<gene>
    <name evidence="14" type="ORF">D1614_24660</name>
</gene>
<evidence type="ECO:0000313" key="15">
    <source>
        <dbReference type="Proteomes" id="UP000265926"/>
    </source>
</evidence>
<evidence type="ECO:0000256" key="8">
    <source>
        <dbReference type="ARBA" id="ARBA00022881"/>
    </source>
</evidence>
<dbReference type="AlphaFoldDB" id="A0A399SMJ5"/>
<dbReference type="GO" id="GO:0006281">
    <property type="term" value="P:DNA repair"/>
    <property type="evidence" value="ECO:0007669"/>
    <property type="project" value="UniProtKB-KW"/>
</dbReference>
<dbReference type="GO" id="GO:0005524">
    <property type="term" value="F:ATP binding"/>
    <property type="evidence" value="ECO:0007669"/>
    <property type="project" value="UniProtKB-KW"/>
</dbReference>
<keyword evidence="6" id="KW-0228">DNA excision</keyword>
<dbReference type="PANTHER" id="PTHR43152:SF3">
    <property type="entry name" value="UVRABC SYSTEM PROTEIN A"/>
    <property type="match status" value="1"/>
</dbReference>
<evidence type="ECO:0000256" key="7">
    <source>
        <dbReference type="ARBA" id="ARBA00022840"/>
    </source>
</evidence>
<comment type="similarity">
    <text evidence="11">Belongs to the ABC transporter superfamily. UvrA family.</text>
</comment>
<reference evidence="14 15" key="1">
    <citation type="submission" date="2018-08" db="EMBL/GenBank/DDBJ databases">
        <title>Pallidiluteibacterium maritimus gen. nov., sp. nov., isolated from coastal sediment.</title>
        <authorList>
            <person name="Zhou L.Y."/>
        </authorList>
    </citation>
    <scope>NUCLEOTIDE SEQUENCE [LARGE SCALE GENOMIC DNA]</scope>
    <source>
        <strain evidence="14 15">XSD2</strain>
    </source>
</reference>
<keyword evidence="10" id="KW-0234">DNA repair</keyword>
<accession>A0A399SMJ5</accession>
<evidence type="ECO:0000313" key="14">
    <source>
        <dbReference type="EMBL" id="RIJ43941.1"/>
    </source>
</evidence>
<name>A0A399SMJ5_9BACT</name>
<evidence type="ECO:0000256" key="1">
    <source>
        <dbReference type="ARBA" id="ARBA00004496"/>
    </source>
</evidence>
<dbReference type="InterPro" id="IPR027417">
    <property type="entry name" value="P-loop_NTPase"/>
</dbReference>
<organism evidence="14 15">
    <name type="scientific">Maribellus luteus</name>
    <dbReference type="NCBI Taxonomy" id="2305463"/>
    <lineage>
        <taxon>Bacteria</taxon>
        <taxon>Pseudomonadati</taxon>
        <taxon>Bacteroidota</taxon>
        <taxon>Bacteroidia</taxon>
        <taxon>Marinilabiliales</taxon>
        <taxon>Prolixibacteraceae</taxon>
        <taxon>Maribellus</taxon>
    </lineage>
</organism>
<evidence type="ECO:0000256" key="3">
    <source>
        <dbReference type="ARBA" id="ARBA00022737"/>
    </source>
</evidence>
<keyword evidence="15" id="KW-1185">Reference proteome</keyword>
<dbReference type="Proteomes" id="UP000265926">
    <property type="component" value="Unassembled WGS sequence"/>
</dbReference>
<comment type="subcellular location">
    <subcellularLocation>
        <location evidence="1">Cytoplasm</location>
    </subcellularLocation>
</comment>
<dbReference type="EMBL" id="QWGR01000206">
    <property type="protein sequence ID" value="RIJ43941.1"/>
    <property type="molecule type" value="Genomic_DNA"/>
</dbReference>
<evidence type="ECO:0000256" key="11">
    <source>
        <dbReference type="ARBA" id="ARBA00038000"/>
    </source>
</evidence>
<protein>
    <recommendedName>
        <fullName evidence="12">UvrABC system protein A</fullName>
    </recommendedName>
    <alternativeName>
        <fullName evidence="13">Excinuclease ABC subunit A</fullName>
    </alternativeName>
</protein>
<keyword evidence="9" id="KW-0238">DNA-binding</keyword>
<dbReference type="PANTHER" id="PTHR43152">
    <property type="entry name" value="UVRABC SYSTEM PROTEIN A"/>
    <property type="match status" value="1"/>
</dbReference>
<dbReference type="GO" id="GO:0003677">
    <property type="term" value="F:DNA binding"/>
    <property type="evidence" value="ECO:0007669"/>
    <property type="project" value="UniProtKB-KW"/>
</dbReference>
<evidence type="ECO:0000256" key="2">
    <source>
        <dbReference type="ARBA" id="ARBA00022490"/>
    </source>
</evidence>
<keyword evidence="2" id="KW-0963">Cytoplasm</keyword>
<dbReference type="GO" id="GO:0005737">
    <property type="term" value="C:cytoplasm"/>
    <property type="evidence" value="ECO:0007669"/>
    <property type="project" value="UniProtKB-SubCell"/>
</dbReference>
<dbReference type="SUPFAM" id="SSF52540">
    <property type="entry name" value="P-loop containing nucleoside triphosphate hydrolases"/>
    <property type="match status" value="1"/>
</dbReference>
<keyword evidence="3" id="KW-0677">Repeat</keyword>
<evidence type="ECO:0000256" key="9">
    <source>
        <dbReference type="ARBA" id="ARBA00023125"/>
    </source>
</evidence>
<evidence type="ECO:0000256" key="6">
    <source>
        <dbReference type="ARBA" id="ARBA00022769"/>
    </source>
</evidence>
<keyword evidence="7" id="KW-0067">ATP-binding</keyword>
<evidence type="ECO:0000256" key="13">
    <source>
        <dbReference type="ARBA" id="ARBA00042156"/>
    </source>
</evidence>
<comment type="caution">
    <text evidence="14">The sequence shown here is derived from an EMBL/GenBank/DDBJ whole genome shotgun (WGS) entry which is preliminary data.</text>
</comment>
<evidence type="ECO:0000256" key="12">
    <source>
        <dbReference type="ARBA" id="ARBA00039316"/>
    </source>
</evidence>
<keyword evidence="5" id="KW-0227">DNA damage</keyword>
<dbReference type="Gene3D" id="3.40.50.300">
    <property type="entry name" value="P-loop containing nucleotide triphosphate hydrolases"/>
    <property type="match status" value="2"/>
</dbReference>
<keyword evidence="4" id="KW-0547">Nucleotide-binding</keyword>